<evidence type="ECO:0000256" key="1">
    <source>
        <dbReference type="ARBA" id="ARBA00004613"/>
    </source>
</evidence>
<feature type="chain" id="PRO_5033103539" description="Epidermal patterning factor-like protein" evidence="7">
    <location>
        <begin position="27"/>
        <end position="110"/>
    </location>
</feature>
<evidence type="ECO:0000256" key="2">
    <source>
        <dbReference type="ARBA" id="ARBA00008127"/>
    </source>
</evidence>
<evidence type="ECO:0000313" key="9">
    <source>
        <dbReference type="Proteomes" id="UP000653305"/>
    </source>
</evidence>
<name>A0A830BGL3_9LAMI</name>
<dbReference type="AlphaFoldDB" id="A0A830BGL3"/>
<accession>A0A830BGL3</accession>
<dbReference type="OrthoDB" id="1937916at2759"/>
<keyword evidence="3 7" id="KW-0217">Developmental protein</keyword>
<dbReference type="GO" id="GO:0010052">
    <property type="term" value="P:guard cell differentiation"/>
    <property type="evidence" value="ECO:0007669"/>
    <property type="project" value="UniProtKB-UniRule"/>
</dbReference>
<comment type="caution">
    <text evidence="8">The sequence shown here is derived from an EMBL/GenBank/DDBJ whole genome shotgun (WGS) entry which is preliminary data.</text>
</comment>
<evidence type="ECO:0000256" key="5">
    <source>
        <dbReference type="ARBA" id="ARBA00022729"/>
    </source>
</evidence>
<keyword evidence="5 7" id="KW-0732">Signal</keyword>
<protein>
    <recommendedName>
        <fullName evidence="7">Epidermal patterning factor-like protein</fullName>
    </recommendedName>
</protein>
<dbReference type="EMBL" id="BMAC01000118">
    <property type="protein sequence ID" value="GFP86036.1"/>
    <property type="molecule type" value="Genomic_DNA"/>
</dbReference>
<feature type="signal peptide" evidence="7">
    <location>
        <begin position="1"/>
        <end position="26"/>
    </location>
</feature>
<comment type="function">
    <text evidence="7">Controls stomatal patterning.</text>
</comment>
<organism evidence="8 9">
    <name type="scientific">Phtheirospermum japonicum</name>
    <dbReference type="NCBI Taxonomy" id="374723"/>
    <lineage>
        <taxon>Eukaryota</taxon>
        <taxon>Viridiplantae</taxon>
        <taxon>Streptophyta</taxon>
        <taxon>Embryophyta</taxon>
        <taxon>Tracheophyta</taxon>
        <taxon>Spermatophyta</taxon>
        <taxon>Magnoliopsida</taxon>
        <taxon>eudicotyledons</taxon>
        <taxon>Gunneridae</taxon>
        <taxon>Pentapetalae</taxon>
        <taxon>asterids</taxon>
        <taxon>lamiids</taxon>
        <taxon>Lamiales</taxon>
        <taxon>Orobanchaceae</taxon>
        <taxon>Orobanchaceae incertae sedis</taxon>
        <taxon>Phtheirospermum</taxon>
    </lineage>
</organism>
<dbReference type="GO" id="GO:0005576">
    <property type="term" value="C:extracellular region"/>
    <property type="evidence" value="ECO:0007669"/>
    <property type="project" value="UniProtKB-SubCell"/>
</dbReference>
<evidence type="ECO:0000256" key="6">
    <source>
        <dbReference type="ARBA" id="ARBA00023157"/>
    </source>
</evidence>
<evidence type="ECO:0000256" key="3">
    <source>
        <dbReference type="ARBA" id="ARBA00022473"/>
    </source>
</evidence>
<keyword evidence="4 7" id="KW-0964">Secreted</keyword>
<reference evidence="8" key="1">
    <citation type="submission" date="2020-07" db="EMBL/GenBank/DDBJ databases">
        <title>Ethylene signaling mediates host invasion by parasitic plants.</title>
        <authorList>
            <person name="Yoshida S."/>
        </authorList>
    </citation>
    <scope>NUCLEOTIDE SEQUENCE</scope>
    <source>
        <strain evidence="8">Okayama</strain>
    </source>
</reference>
<dbReference type="Pfam" id="PF17181">
    <property type="entry name" value="EPF"/>
    <property type="match status" value="1"/>
</dbReference>
<proteinExistence type="inferred from homology"/>
<keyword evidence="6" id="KW-1015">Disulfide bond</keyword>
<dbReference type="InterPro" id="IPR039455">
    <property type="entry name" value="EPFL"/>
</dbReference>
<dbReference type="PANTHER" id="PTHR33109">
    <property type="entry name" value="EPIDERMAL PATTERNING FACTOR-LIKE PROTEIN 4"/>
    <property type="match status" value="1"/>
</dbReference>
<dbReference type="Proteomes" id="UP000653305">
    <property type="component" value="Unassembled WGS sequence"/>
</dbReference>
<evidence type="ECO:0000313" key="8">
    <source>
        <dbReference type="EMBL" id="GFP86036.1"/>
    </source>
</evidence>
<keyword evidence="9" id="KW-1185">Reference proteome</keyword>
<comment type="subcellular location">
    <subcellularLocation>
        <location evidence="1 7">Secreted</location>
    </subcellularLocation>
</comment>
<evidence type="ECO:0000256" key="4">
    <source>
        <dbReference type="ARBA" id="ARBA00022525"/>
    </source>
</evidence>
<evidence type="ECO:0000256" key="7">
    <source>
        <dbReference type="RuleBase" id="RU367102"/>
    </source>
</evidence>
<gene>
    <name evidence="8" type="ORF">PHJA_000747500</name>
</gene>
<dbReference type="PANTHER" id="PTHR33109:SF55">
    <property type="entry name" value="EPIDERMAL PATTERNING FACTOR-LIKE PROTEIN 4-RELATED"/>
    <property type="match status" value="1"/>
</dbReference>
<sequence>MGVHCHRQLTLSFAAMAFLLFASVSALEFSPARQFSVGVRKIREEVVERLFMARRRLGGPGSSPPSCRSKCERCAPCKPVHVPVQPGMSMPLEYYPEAWRCKCGNKLFMP</sequence>
<comment type="similarity">
    <text evidence="2 7">Belongs to the plant cysteine rich small secretory peptide family. Epidermal patterning factor subfamily.</text>
</comment>